<evidence type="ECO:0000259" key="1">
    <source>
        <dbReference type="PROSITE" id="PS51707"/>
    </source>
</evidence>
<reference evidence="2 3" key="1">
    <citation type="submission" date="2019-12" db="EMBL/GenBank/DDBJ databases">
        <authorList>
            <person name="Yang R."/>
        </authorList>
    </citation>
    <scope>NUCLEOTIDE SEQUENCE [LARGE SCALE GENOMIC DNA]</scope>
    <source>
        <strain evidence="2 3">DONG20-135</strain>
    </source>
</reference>
<evidence type="ECO:0000313" key="2">
    <source>
        <dbReference type="EMBL" id="MXQ72630.1"/>
    </source>
</evidence>
<dbReference type="InterPro" id="IPR009195">
    <property type="entry name" value="Uncharacterised_YjbK"/>
</dbReference>
<comment type="caution">
    <text evidence="2">The sequence shown here is derived from an EMBL/GenBank/DDBJ whole genome shotgun (WGS) entry which is preliminary data.</text>
</comment>
<evidence type="ECO:0000313" key="3">
    <source>
        <dbReference type="Proteomes" id="UP000434036"/>
    </source>
</evidence>
<organism evidence="2 3">
    <name type="scientific">Copranaerobaculum intestinale</name>
    <dbReference type="NCBI Taxonomy" id="2692629"/>
    <lineage>
        <taxon>Bacteria</taxon>
        <taxon>Bacillati</taxon>
        <taxon>Bacillota</taxon>
        <taxon>Erysipelotrichia</taxon>
        <taxon>Erysipelotrichales</taxon>
        <taxon>Erysipelotrichaceae</taxon>
        <taxon>Copranaerobaculum</taxon>
    </lineage>
</organism>
<dbReference type="Proteomes" id="UP000434036">
    <property type="component" value="Unassembled WGS sequence"/>
</dbReference>
<accession>A0A6N8U3U2</accession>
<dbReference type="SMART" id="SM01118">
    <property type="entry name" value="CYTH"/>
    <property type="match status" value="1"/>
</dbReference>
<dbReference type="InterPro" id="IPR023577">
    <property type="entry name" value="CYTH_domain"/>
</dbReference>
<sequence length="183" mass="21119">MEKNIETEYKILVNRETFNRLLAKYPNAVFKEQINTYFDNNQQDIAKAHGAMRIREKNGFMFTLKMPSEEGLLEYESVVTSDDCSALNQADIQALLAQYHIQGPFHETAKLITKRAVIDTGYAELCFDSSRYGNHHDYEIEYEIIKPHDGITAFQKILDTVGLHYEKNCDSKIKRALDALCEE</sequence>
<dbReference type="Gene3D" id="2.40.320.10">
    <property type="entry name" value="Hypothetical Protein Pfu-838710-001"/>
    <property type="match status" value="1"/>
</dbReference>
<dbReference type="AlphaFoldDB" id="A0A6N8U3U2"/>
<proteinExistence type="predicted"/>
<gene>
    <name evidence="2" type="ORF">GSF08_01555</name>
</gene>
<protein>
    <submittedName>
        <fullName evidence="2">CYTH domain-containing protein</fullName>
    </submittedName>
</protein>
<dbReference type="SUPFAM" id="SSF55154">
    <property type="entry name" value="CYTH-like phosphatases"/>
    <property type="match status" value="1"/>
</dbReference>
<dbReference type="PROSITE" id="PS51707">
    <property type="entry name" value="CYTH"/>
    <property type="match status" value="1"/>
</dbReference>
<dbReference type="CDD" id="cd07762">
    <property type="entry name" value="CYTH-like_Pase_1"/>
    <property type="match status" value="1"/>
</dbReference>
<feature type="domain" description="CYTH" evidence="1">
    <location>
        <begin position="4"/>
        <end position="183"/>
    </location>
</feature>
<name>A0A6N8U3U2_9FIRM</name>
<dbReference type="RefSeq" id="WP_160624117.1">
    <property type="nucleotide sequence ID" value="NZ_WUUQ01000001.1"/>
</dbReference>
<dbReference type="InterPro" id="IPR033469">
    <property type="entry name" value="CYTH-like_dom_sf"/>
</dbReference>
<reference evidence="2 3" key="2">
    <citation type="submission" date="2020-01" db="EMBL/GenBank/DDBJ databases">
        <title>Clostridiaceae sp. nov. isolated from the gut of human by culturomics.</title>
        <authorList>
            <person name="Chang Y."/>
        </authorList>
    </citation>
    <scope>NUCLEOTIDE SEQUENCE [LARGE SCALE GENOMIC DNA]</scope>
    <source>
        <strain evidence="2 3">DONG20-135</strain>
    </source>
</reference>
<keyword evidence="3" id="KW-1185">Reference proteome</keyword>
<dbReference type="EMBL" id="WUUQ01000001">
    <property type="protein sequence ID" value="MXQ72630.1"/>
    <property type="molecule type" value="Genomic_DNA"/>
</dbReference>
<dbReference type="Pfam" id="PF01928">
    <property type="entry name" value="CYTH"/>
    <property type="match status" value="1"/>
</dbReference>